<keyword evidence="3 8" id="KW-0436">Ligase</keyword>
<sequence length="480" mass="56522">MRHRHKKIIHELLRLLAITRVAGEKTALNISFKNSSNLIFYFYQMFSKFQNHIVSRFPFLAEKKLFLAVSGGLDSMVLLHLMNQLPYEIAVLHCNFQLRGLESFGDQEFIQDYCNQNNIPIFTTHFDTEAFAKDYKLSTQVAARELRYSWFYELLEEKNFDYILTAHHADDNLETFIINLTRGTGLEGLTGIPEQNDRIIRPLLPFSREEILKYAEENKIEWREDSSNASTKYLRNKIRHNLVPVLKEINPNFLDAFQKTQSFLQESKEMVEDASIIVYQQVAKEEGDDIHFDLNQLKKLPNYKSYLYQWLKEFGFSAWNDIYDLVEGQSGKQVLSEEFRLLKNRETLILSPFFETSEKDEYEINENDTEVNFPLKMSLCNVGHTTFGSNKVIFVDSDKIRYPLILRKWREGDVFQPFGMQGKSKKVSKLFKDEKLSLIEKEKIWILCSDDQIVWVVGMRQDERFKIEKATNKILKIELL</sequence>
<evidence type="ECO:0000313" key="11">
    <source>
        <dbReference type="Proteomes" id="UP000093276"/>
    </source>
</evidence>
<keyword evidence="4 8" id="KW-0819">tRNA processing</keyword>
<dbReference type="Gene3D" id="3.40.50.620">
    <property type="entry name" value="HUPs"/>
    <property type="match status" value="1"/>
</dbReference>
<dbReference type="GO" id="GO:0005737">
    <property type="term" value="C:cytoplasm"/>
    <property type="evidence" value="ECO:0007669"/>
    <property type="project" value="UniProtKB-SubCell"/>
</dbReference>
<dbReference type="SMART" id="SM00977">
    <property type="entry name" value="TilS_C"/>
    <property type="match status" value="1"/>
</dbReference>
<dbReference type="GO" id="GO:0005524">
    <property type="term" value="F:ATP binding"/>
    <property type="evidence" value="ECO:0007669"/>
    <property type="project" value="UniProtKB-UniRule"/>
</dbReference>
<dbReference type="NCBIfam" id="TIGR02432">
    <property type="entry name" value="lysidine_TilS_N"/>
    <property type="match status" value="1"/>
</dbReference>
<evidence type="ECO:0000256" key="1">
    <source>
        <dbReference type="ARBA" id="ARBA00004496"/>
    </source>
</evidence>
<comment type="subcellular location">
    <subcellularLocation>
        <location evidence="1 8">Cytoplasm</location>
    </subcellularLocation>
</comment>
<dbReference type="InterPro" id="IPR012795">
    <property type="entry name" value="tRNA_Ile_lys_synt_N"/>
</dbReference>
<evidence type="ECO:0000256" key="3">
    <source>
        <dbReference type="ARBA" id="ARBA00022598"/>
    </source>
</evidence>
<dbReference type="InterPro" id="IPR011063">
    <property type="entry name" value="TilS/TtcA_N"/>
</dbReference>
<dbReference type="PANTHER" id="PTHR43033">
    <property type="entry name" value="TRNA(ILE)-LYSIDINE SYNTHASE-RELATED"/>
    <property type="match status" value="1"/>
</dbReference>
<dbReference type="InterPro" id="IPR012796">
    <property type="entry name" value="Lysidine-tRNA-synth_C"/>
</dbReference>
<evidence type="ECO:0000256" key="2">
    <source>
        <dbReference type="ARBA" id="ARBA00022490"/>
    </source>
</evidence>
<comment type="catalytic activity">
    <reaction evidence="7 8">
        <text>cytidine(34) in tRNA(Ile2) + L-lysine + ATP = lysidine(34) in tRNA(Ile2) + AMP + diphosphate + H(+)</text>
        <dbReference type="Rhea" id="RHEA:43744"/>
        <dbReference type="Rhea" id="RHEA-COMP:10625"/>
        <dbReference type="Rhea" id="RHEA-COMP:10670"/>
        <dbReference type="ChEBI" id="CHEBI:15378"/>
        <dbReference type="ChEBI" id="CHEBI:30616"/>
        <dbReference type="ChEBI" id="CHEBI:32551"/>
        <dbReference type="ChEBI" id="CHEBI:33019"/>
        <dbReference type="ChEBI" id="CHEBI:82748"/>
        <dbReference type="ChEBI" id="CHEBI:83665"/>
        <dbReference type="ChEBI" id="CHEBI:456215"/>
        <dbReference type="EC" id="6.3.4.19"/>
    </reaction>
</comment>
<dbReference type="PANTHER" id="PTHR43033:SF1">
    <property type="entry name" value="TRNA(ILE)-LYSIDINE SYNTHASE-RELATED"/>
    <property type="match status" value="1"/>
</dbReference>
<keyword evidence="5 8" id="KW-0547">Nucleotide-binding</keyword>
<dbReference type="EC" id="6.3.4.19" evidence="8"/>
<dbReference type="NCBIfam" id="TIGR02433">
    <property type="entry name" value="lysidine_TilS_C"/>
    <property type="match status" value="1"/>
</dbReference>
<keyword evidence="2 8" id="KW-0963">Cytoplasm</keyword>
<comment type="similarity">
    <text evidence="8">Belongs to the tRNA(Ile)-lysidine synthase family.</text>
</comment>
<name>A0AAC9D141_9FLAO</name>
<dbReference type="Pfam" id="PF01171">
    <property type="entry name" value="ATP_bind_3"/>
    <property type="match status" value="1"/>
</dbReference>
<dbReference type="GO" id="GO:0006400">
    <property type="term" value="P:tRNA modification"/>
    <property type="evidence" value="ECO:0007669"/>
    <property type="project" value="UniProtKB-UniRule"/>
</dbReference>
<organism evidence="10 11">
    <name type="scientific">Flavobacterium anhuiense</name>
    <dbReference type="NCBI Taxonomy" id="459526"/>
    <lineage>
        <taxon>Bacteria</taxon>
        <taxon>Pseudomonadati</taxon>
        <taxon>Bacteroidota</taxon>
        <taxon>Flavobacteriia</taxon>
        <taxon>Flavobacteriales</taxon>
        <taxon>Flavobacteriaceae</taxon>
        <taxon>Flavobacterium</taxon>
    </lineage>
</organism>
<evidence type="ECO:0000259" key="9">
    <source>
        <dbReference type="SMART" id="SM00977"/>
    </source>
</evidence>
<reference evidence="10 11" key="1">
    <citation type="submission" date="2016-08" db="EMBL/GenBank/DDBJ databases">
        <title>Complete genome sequence of Flavobacterium johnsoniae strain GSE09, a volatile-producing biocontrol agent isolated from cucumber (Cucumis sativus).</title>
        <authorList>
            <person name="Jeong J.-J."/>
            <person name="Oh J.Y."/>
            <person name="Jim Y.J."/>
            <person name="Sang M.K."/>
            <person name="Kim K.D."/>
        </authorList>
    </citation>
    <scope>NUCLEOTIDE SEQUENCE [LARGE SCALE GENOMIC DNA]</scope>
    <source>
        <strain evidence="10 11">GSE09</strain>
    </source>
</reference>
<protein>
    <recommendedName>
        <fullName evidence="8">tRNA(Ile)-lysidine synthase</fullName>
        <ecNumber evidence="8">6.3.4.19</ecNumber>
    </recommendedName>
    <alternativeName>
        <fullName evidence="8">tRNA(Ile)-2-lysyl-cytidine synthase</fullName>
    </alternativeName>
    <alternativeName>
        <fullName evidence="8">tRNA(Ile)-lysidine synthetase</fullName>
    </alternativeName>
</protein>
<dbReference type="HAMAP" id="MF_01161">
    <property type="entry name" value="tRNA_Ile_lys_synt"/>
    <property type="match status" value="1"/>
</dbReference>
<dbReference type="EMBL" id="CP016907">
    <property type="protein sequence ID" value="AOC93662.1"/>
    <property type="molecule type" value="Genomic_DNA"/>
</dbReference>
<evidence type="ECO:0000256" key="4">
    <source>
        <dbReference type="ARBA" id="ARBA00022694"/>
    </source>
</evidence>
<dbReference type="GO" id="GO:0032267">
    <property type="term" value="F:tRNA(Ile)-lysidine synthase activity"/>
    <property type="evidence" value="ECO:0007669"/>
    <property type="project" value="UniProtKB-EC"/>
</dbReference>
<dbReference type="SUPFAM" id="SSF56037">
    <property type="entry name" value="PheT/TilS domain"/>
    <property type="match status" value="1"/>
</dbReference>
<accession>A0AAC9D141</accession>
<dbReference type="AlphaFoldDB" id="A0AAC9D141"/>
<evidence type="ECO:0000256" key="6">
    <source>
        <dbReference type="ARBA" id="ARBA00022840"/>
    </source>
</evidence>
<keyword evidence="6 8" id="KW-0067">ATP-binding</keyword>
<feature type="domain" description="Lysidine-tRNA(Ile) synthetase C-terminal" evidence="9">
    <location>
        <begin position="404"/>
        <end position="477"/>
    </location>
</feature>
<comment type="function">
    <text evidence="8">Ligates lysine onto the cytidine present at position 34 of the AUA codon-specific tRNA(Ile) that contains the anticodon CAU, in an ATP-dependent manner. Cytidine is converted to lysidine, thus changing the amino acid specificity of the tRNA from methionine to isoleucine.</text>
</comment>
<evidence type="ECO:0000256" key="7">
    <source>
        <dbReference type="ARBA" id="ARBA00048539"/>
    </source>
</evidence>
<gene>
    <name evidence="8 10" type="primary">tilS</name>
    <name evidence="10" type="ORF">BB050_00506</name>
</gene>
<evidence type="ECO:0000256" key="8">
    <source>
        <dbReference type="HAMAP-Rule" id="MF_01161"/>
    </source>
</evidence>
<dbReference type="KEGG" id="fjg:BB050_00506"/>
<proteinExistence type="inferred from homology"/>
<dbReference type="InterPro" id="IPR014729">
    <property type="entry name" value="Rossmann-like_a/b/a_fold"/>
</dbReference>
<comment type="domain">
    <text evidence="8">The N-terminal region contains the highly conserved SGGXDS motif, predicted to be a P-loop motif involved in ATP binding.</text>
</comment>
<dbReference type="Pfam" id="PF11734">
    <property type="entry name" value="TilS_C"/>
    <property type="match status" value="1"/>
</dbReference>
<dbReference type="SUPFAM" id="SSF52402">
    <property type="entry name" value="Adenine nucleotide alpha hydrolases-like"/>
    <property type="match status" value="1"/>
</dbReference>
<dbReference type="CDD" id="cd01992">
    <property type="entry name" value="TilS_N"/>
    <property type="match status" value="1"/>
</dbReference>
<dbReference type="Proteomes" id="UP000093276">
    <property type="component" value="Chromosome"/>
</dbReference>
<evidence type="ECO:0000256" key="5">
    <source>
        <dbReference type="ARBA" id="ARBA00022741"/>
    </source>
</evidence>
<dbReference type="InterPro" id="IPR012094">
    <property type="entry name" value="tRNA_Ile_lys_synt"/>
</dbReference>
<evidence type="ECO:0000313" key="10">
    <source>
        <dbReference type="EMBL" id="AOC93662.1"/>
    </source>
</evidence>
<feature type="binding site" evidence="8">
    <location>
        <begin position="70"/>
        <end position="75"/>
    </location>
    <ligand>
        <name>ATP</name>
        <dbReference type="ChEBI" id="CHEBI:30616"/>
    </ligand>
</feature>